<evidence type="ECO:0000259" key="1">
    <source>
        <dbReference type="Pfam" id="PF18741"/>
    </source>
</evidence>
<feature type="domain" description="Restriction endonuclease type II-like" evidence="1">
    <location>
        <begin position="181"/>
        <end position="267"/>
    </location>
</feature>
<proteinExistence type="predicted"/>
<dbReference type="SUPFAM" id="SSF52980">
    <property type="entry name" value="Restriction endonuclease-like"/>
    <property type="match status" value="1"/>
</dbReference>
<evidence type="ECO:0000313" key="2">
    <source>
        <dbReference type="EMBL" id="GAA3768395.1"/>
    </source>
</evidence>
<dbReference type="InterPro" id="IPR011335">
    <property type="entry name" value="Restrct_endonuc-II-like"/>
</dbReference>
<dbReference type="Pfam" id="PF18741">
    <property type="entry name" value="MTES_1575"/>
    <property type="match status" value="1"/>
</dbReference>
<dbReference type="InterPro" id="IPR049468">
    <property type="entry name" value="Restrct_endonuc-II-like_dom"/>
</dbReference>
<sequence length="275" mass="30625">MRIEDELDKLKYIHRADLTDRGWSEDAIRRSVRREKLLVIRRAWIVSPAASSMVILAARTGVRLTCRSAADALGIWRPDHDTAGHLALSPHAKAGAKGTVSHWSTGVIAPDKRSLVDPLENVLAAAARCLPFEDALAMWESALNAGKATIEHLLKVTWRGPQAHRLLECACADADSGLETRFVSRMRRIGIQVRQQVRLSGHPVDGLIGERLVIQLDGYTYHSSSSQRRTDIAHDRALRLLGYTVLRFDYVEIMHDWAKVEAHVTAAMAQGLHRA</sequence>
<reference evidence="3" key="1">
    <citation type="journal article" date="2019" name="Int. J. Syst. Evol. Microbiol.">
        <title>The Global Catalogue of Microorganisms (GCM) 10K type strain sequencing project: providing services to taxonomists for standard genome sequencing and annotation.</title>
        <authorList>
            <consortium name="The Broad Institute Genomics Platform"/>
            <consortium name="The Broad Institute Genome Sequencing Center for Infectious Disease"/>
            <person name="Wu L."/>
            <person name="Ma J."/>
        </authorList>
    </citation>
    <scope>NUCLEOTIDE SEQUENCE [LARGE SCALE GENOMIC DNA]</scope>
    <source>
        <strain evidence="3">JCM 16950</strain>
    </source>
</reference>
<gene>
    <name evidence="2" type="ORF">GCM10022240_21090</name>
</gene>
<keyword evidence="3" id="KW-1185">Reference proteome</keyword>
<comment type="caution">
    <text evidence="2">The sequence shown here is derived from an EMBL/GenBank/DDBJ whole genome shotgun (WGS) entry which is preliminary data.</text>
</comment>
<protein>
    <recommendedName>
        <fullName evidence="1">Restriction endonuclease type II-like domain-containing protein</fullName>
    </recommendedName>
</protein>
<evidence type="ECO:0000313" key="3">
    <source>
        <dbReference type="Proteomes" id="UP001500540"/>
    </source>
</evidence>
<accession>A0ABP7GM35</accession>
<organism evidence="2 3">
    <name type="scientific">Microbacterium kribbense</name>
    <dbReference type="NCBI Taxonomy" id="433645"/>
    <lineage>
        <taxon>Bacteria</taxon>
        <taxon>Bacillati</taxon>
        <taxon>Actinomycetota</taxon>
        <taxon>Actinomycetes</taxon>
        <taxon>Micrococcales</taxon>
        <taxon>Microbacteriaceae</taxon>
        <taxon>Microbacterium</taxon>
    </lineage>
</organism>
<dbReference type="Gene3D" id="3.40.960.10">
    <property type="entry name" value="VSR Endonuclease"/>
    <property type="match status" value="1"/>
</dbReference>
<dbReference type="Proteomes" id="UP001500540">
    <property type="component" value="Unassembled WGS sequence"/>
</dbReference>
<dbReference type="RefSeq" id="WP_344783342.1">
    <property type="nucleotide sequence ID" value="NZ_BAABAF010000007.1"/>
</dbReference>
<name>A0ABP7GM35_9MICO</name>
<dbReference type="EMBL" id="BAABAF010000007">
    <property type="protein sequence ID" value="GAA3768395.1"/>
    <property type="molecule type" value="Genomic_DNA"/>
</dbReference>